<comment type="caution">
    <text evidence="1">The sequence shown here is derived from an EMBL/GenBank/DDBJ whole genome shotgun (WGS) entry which is preliminary data.</text>
</comment>
<dbReference type="AlphaFoldDB" id="A0A9N8CZ28"/>
<dbReference type="EMBL" id="CAHPQX010000173">
    <property type="protein sequence ID" value="CAB5614706.1"/>
    <property type="molecule type" value="Genomic_DNA"/>
</dbReference>
<evidence type="ECO:0000313" key="2">
    <source>
        <dbReference type="Proteomes" id="UP000834503"/>
    </source>
</evidence>
<organism evidence="1 2">
    <name type="scientific">Citrobacter werkmanii</name>
    <dbReference type="NCBI Taxonomy" id="67827"/>
    <lineage>
        <taxon>Bacteria</taxon>
        <taxon>Pseudomonadati</taxon>
        <taxon>Pseudomonadota</taxon>
        <taxon>Gammaproteobacteria</taxon>
        <taxon>Enterobacterales</taxon>
        <taxon>Enterobacteriaceae</taxon>
        <taxon>Citrobacter</taxon>
        <taxon>Citrobacter freundii complex</taxon>
    </lineage>
</organism>
<gene>
    <name evidence="1" type="ORF">GHA_05956</name>
</gene>
<accession>A0A9N8CZ28</accession>
<reference evidence="1" key="1">
    <citation type="submission" date="2020-05" db="EMBL/GenBank/DDBJ databases">
        <authorList>
            <person name="Delgado-Blas J."/>
        </authorList>
    </citation>
    <scope>NUCLEOTIDE SEQUENCE</scope>
    <source>
        <strain evidence="1">BB1459</strain>
    </source>
</reference>
<sequence length="38" mass="4260">MITKPKTIIINLSSYTFTNDNLSITSCCEYYIVISGIV</sequence>
<protein>
    <submittedName>
        <fullName evidence="1">Uncharacterized protein</fullName>
    </submittedName>
</protein>
<proteinExistence type="predicted"/>
<evidence type="ECO:0000313" key="1">
    <source>
        <dbReference type="EMBL" id="CAB5614706.1"/>
    </source>
</evidence>
<dbReference type="Proteomes" id="UP000834503">
    <property type="component" value="Unassembled WGS sequence"/>
</dbReference>
<name>A0A9N8CZ28_9ENTR</name>